<dbReference type="InterPro" id="IPR032675">
    <property type="entry name" value="LRR_dom_sf"/>
</dbReference>
<dbReference type="SUPFAM" id="SSF52047">
    <property type="entry name" value="RNI-like"/>
    <property type="match status" value="1"/>
</dbReference>
<gene>
    <name evidence="1" type="ORF">GGX14DRAFT_419781</name>
</gene>
<dbReference type="Gene3D" id="3.80.10.10">
    <property type="entry name" value="Ribonuclease Inhibitor"/>
    <property type="match status" value="1"/>
</dbReference>
<dbReference type="Proteomes" id="UP001219525">
    <property type="component" value="Unassembled WGS sequence"/>
</dbReference>
<dbReference type="EMBL" id="JARJCW010000003">
    <property type="protein sequence ID" value="KAJ7227471.1"/>
    <property type="molecule type" value="Genomic_DNA"/>
</dbReference>
<comment type="caution">
    <text evidence="1">The sequence shown here is derived from an EMBL/GenBank/DDBJ whole genome shotgun (WGS) entry which is preliminary data.</text>
</comment>
<evidence type="ECO:0000313" key="1">
    <source>
        <dbReference type="EMBL" id="KAJ7227471.1"/>
    </source>
</evidence>
<sequence>MYPRDGETSRSIHTRDVGGDLRFSIESRIPSDILELIFEAGAQIVQWQSTSNSTPIEIVMSHVNRRWREIAVDLAVLWSFIRVSPFEAVDKLETYFQRSKNHALRVCLLAYAGYWRPEMVEKMRPHLHRFRRFHLVTDFIYSTPTVSSHFEPFDMPDLECFLYTPLDNADRFPDTSPAPPLLPFARGAPLLTSVRLNGPMLDLIRPPFIGITQLCLTEERFPIPFRSICEILKSCVSLIKFSFSGHTQRPHRRLATPLDVAPFSLPELRYLMLSNGGNCDVLLSAMTAPKLCSLRLNNFDEGDLAYFLQLSQESKFPVLESLSFFDNTFSTNDYHDIARIFPAIRSFACVNSSFTDDVLDFLAPLPTSNGATHMPWPNLGALFFSQAQFTEKHQATLCSLVAARITVRAPILSLFLGHVNRLLLDSDRLDWLRERLRVDESLEMPEDEEMRLLAEFSGDGNKC</sequence>
<reference evidence="1" key="1">
    <citation type="submission" date="2023-03" db="EMBL/GenBank/DDBJ databases">
        <title>Massive genome expansion in bonnet fungi (Mycena s.s.) driven by repeated elements and novel gene families across ecological guilds.</title>
        <authorList>
            <consortium name="Lawrence Berkeley National Laboratory"/>
            <person name="Harder C.B."/>
            <person name="Miyauchi S."/>
            <person name="Viragh M."/>
            <person name="Kuo A."/>
            <person name="Thoen E."/>
            <person name="Andreopoulos B."/>
            <person name="Lu D."/>
            <person name="Skrede I."/>
            <person name="Drula E."/>
            <person name="Henrissat B."/>
            <person name="Morin E."/>
            <person name="Kohler A."/>
            <person name="Barry K."/>
            <person name="LaButti K."/>
            <person name="Morin E."/>
            <person name="Salamov A."/>
            <person name="Lipzen A."/>
            <person name="Mereny Z."/>
            <person name="Hegedus B."/>
            <person name="Baldrian P."/>
            <person name="Stursova M."/>
            <person name="Weitz H."/>
            <person name="Taylor A."/>
            <person name="Grigoriev I.V."/>
            <person name="Nagy L.G."/>
            <person name="Martin F."/>
            <person name="Kauserud H."/>
        </authorList>
    </citation>
    <scope>NUCLEOTIDE SEQUENCE</scope>
    <source>
        <strain evidence="1">9144</strain>
    </source>
</reference>
<dbReference type="AlphaFoldDB" id="A0AAD6YSB4"/>
<proteinExistence type="predicted"/>
<organism evidence="1 2">
    <name type="scientific">Mycena pura</name>
    <dbReference type="NCBI Taxonomy" id="153505"/>
    <lineage>
        <taxon>Eukaryota</taxon>
        <taxon>Fungi</taxon>
        <taxon>Dikarya</taxon>
        <taxon>Basidiomycota</taxon>
        <taxon>Agaricomycotina</taxon>
        <taxon>Agaricomycetes</taxon>
        <taxon>Agaricomycetidae</taxon>
        <taxon>Agaricales</taxon>
        <taxon>Marasmiineae</taxon>
        <taxon>Mycenaceae</taxon>
        <taxon>Mycena</taxon>
    </lineage>
</organism>
<evidence type="ECO:0000313" key="2">
    <source>
        <dbReference type="Proteomes" id="UP001219525"/>
    </source>
</evidence>
<accession>A0AAD6YSB4</accession>
<name>A0AAD6YSB4_9AGAR</name>
<protein>
    <recommendedName>
        <fullName evidence="3">F-box domain-containing protein</fullName>
    </recommendedName>
</protein>
<keyword evidence="2" id="KW-1185">Reference proteome</keyword>
<evidence type="ECO:0008006" key="3">
    <source>
        <dbReference type="Google" id="ProtNLM"/>
    </source>
</evidence>